<reference evidence="1 2" key="1">
    <citation type="submission" date="2024-04" db="EMBL/GenBank/DDBJ databases">
        <authorList>
            <person name="Fracassetti M."/>
        </authorList>
    </citation>
    <scope>NUCLEOTIDE SEQUENCE [LARGE SCALE GENOMIC DNA]</scope>
</reference>
<dbReference type="Proteomes" id="UP001497516">
    <property type="component" value="Chromosome 4"/>
</dbReference>
<keyword evidence="2" id="KW-1185">Reference proteome</keyword>
<dbReference type="AlphaFoldDB" id="A0AAV2E3C1"/>
<organism evidence="1 2">
    <name type="scientific">Linum trigynum</name>
    <dbReference type="NCBI Taxonomy" id="586398"/>
    <lineage>
        <taxon>Eukaryota</taxon>
        <taxon>Viridiplantae</taxon>
        <taxon>Streptophyta</taxon>
        <taxon>Embryophyta</taxon>
        <taxon>Tracheophyta</taxon>
        <taxon>Spermatophyta</taxon>
        <taxon>Magnoliopsida</taxon>
        <taxon>eudicotyledons</taxon>
        <taxon>Gunneridae</taxon>
        <taxon>Pentapetalae</taxon>
        <taxon>rosids</taxon>
        <taxon>fabids</taxon>
        <taxon>Malpighiales</taxon>
        <taxon>Linaceae</taxon>
        <taxon>Linum</taxon>
    </lineage>
</organism>
<evidence type="ECO:0000313" key="2">
    <source>
        <dbReference type="Proteomes" id="UP001497516"/>
    </source>
</evidence>
<protein>
    <submittedName>
        <fullName evidence="1">Uncharacterized protein</fullName>
    </submittedName>
</protein>
<accession>A0AAV2E3C1</accession>
<dbReference type="EMBL" id="OZ034817">
    <property type="protein sequence ID" value="CAL1380138.1"/>
    <property type="molecule type" value="Genomic_DNA"/>
</dbReference>
<gene>
    <name evidence="1" type="ORF">LTRI10_LOCUS21605</name>
</gene>
<name>A0AAV2E3C1_9ROSI</name>
<sequence>MLQLEGENRKSSRSGDAVNHLHHIIRIDVVNRLRQVIQETQSTVSVRSFKRRSQPSPSCRSRNVISRLCKTFKKMQSTVFVRLFKGESQSSPNQPRSRCYSSRVLLFKLVMLVRHISFFKLDILVTHVFA</sequence>
<evidence type="ECO:0000313" key="1">
    <source>
        <dbReference type="EMBL" id="CAL1380138.1"/>
    </source>
</evidence>
<proteinExistence type="predicted"/>